<dbReference type="OrthoDB" id="6354873at2759"/>
<sequence length="337" mass="38466">MAAPLSTPKSEQWWTKDPKEFDIFQKIINMDLGSNYKEKVRNGPVPKHSILRDHAFIIPWAIAPIALQYVSQVYFGRNWNRLETFGVYTANLAAFGLTSVRYLRILGEKYGHLDSVNRERDRVAQNRVTPLTLGLLATISLRTMMAAIIAYKPGRLPQVSWKLPFDAALYMIAVDFFFYLYHRALHQVPWLWKIHRTHHTTKHPTSLMAPLADHIQETFDIIVIPLLAYTLRPIPFAHWYIACVYVNFIELAGHSGVRADMGHPVIGPLLRPFGLDLVVEDHDLHHRLGKRAGNFGKQSRIFDTLFGTTSPRYETTPEAIGLDKQKTAASIKASLED</sequence>
<keyword evidence="4 5" id="KW-0472">Membrane</keyword>
<keyword evidence="3 5" id="KW-1133">Transmembrane helix</keyword>
<feature type="domain" description="Fatty acid hydroxylase" evidence="6">
    <location>
        <begin position="168"/>
        <end position="308"/>
    </location>
</feature>
<keyword evidence="2 5" id="KW-0812">Transmembrane</keyword>
<dbReference type="GO" id="GO:0005506">
    <property type="term" value="F:iron ion binding"/>
    <property type="evidence" value="ECO:0007669"/>
    <property type="project" value="InterPro"/>
</dbReference>
<protein>
    <recommendedName>
        <fullName evidence="6">Fatty acid hydroxylase domain-containing protein</fullName>
    </recommendedName>
</protein>
<dbReference type="EMBL" id="JAEPRA010000002">
    <property type="protein sequence ID" value="KAG2187977.1"/>
    <property type="molecule type" value="Genomic_DNA"/>
</dbReference>
<dbReference type="GO" id="GO:0008610">
    <property type="term" value="P:lipid biosynthetic process"/>
    <property type="evidence" value="ECO:0007669"/>
    <property type="project" value="InterPro"/>
</dbReference>
<gene>
    <name evidence="7" type="ORF">INT44_000727</name>
</gene>
<dbReference type="Pfam" id="PF04116">
    <property type="entry name" value="FA_hydroxylase"/>
    <property type="match status" value="1"/>
</dbReference>
<dbReference type="Proteomes" id="UP000612746">
    <property type="component" value="Unassembled WGS sequence"/>
</dbReference>
<evidence type="ECO:0000259" key="6">
    <source>
        <dbReference type="Pfam" id="PF04116"/>
    </source>
</evidence>
<organism evidence="7 8">
    <name type="scientific">Umbelopsis vinacea</name>
    <dbReference type="NCBI Taxonomy" id="44442"/>
    <lineage>
        <taxon>Eukaryota</taxon>
        <taxon>Fungi</taxon>
        <taxon>Fungi incertae sedis</taxon>
        <taxon>Mucoromycota</taxon>
        <taxon>Mucoromycotina</taxon>
        <taxon>Umbelopsidomycetes</taxon>
        <taxon>Umbelopsidales</taxon>
        <taxon>Umbelopsidaceae</taxon>
        <taxon>Umbelopsis</taxon>
    </lineage>
</organism>
<feature type="transmembrane region" description="Helical" evidence="5">
    <location>
        <begin position="87"/>
        <end position="107"/>
    </location>
</feature>
<feature type="transmembrane region" description="Helical" evidence="5">
    <location>
        <begin position="128"/>
        <end position="151"/>
    </location>
</feature>
<evidence type="ECO:0000313" key="8">
    <source>
        <dbReference type="Proteomes" id="UP000612746"/>
    </source>
</evidence>
<evidence type="ECO:0000256" key="1">
    <source>
        <dbReference type="ARBA" id="ARBA00004370"/>
    </source>
</evidence>
<name>A0A8H7Q8I4_9FUNG</name>
<accession>A0A8H7Q8I4</accession>
<dbReference type="InterPro" id="IPR006694">
    <property type="entry name" value="Fatty_acid_hydroxylase"/>
</dbReference>
<feature type="transmembrane region" description="Helical" evidence="5">
    <location>
        <begin position="163"/>
        <end position="181"/>
    </location>
</feature>
<feature type="transmembrane region" description="Helical" evidence="5">
    <location>
        <begin position="56"/>
        <end position="75"/>
    </location>
</feature>
<evidence type="ECO:0000256" key="2">
    <source>
        <dbReference type="ARBA" id="ARBA00022692"/>
    </source>
</evidence>
<evidence type="ECO:0000256" key="5">
    <source>
        <dbReference type="SAM" id="Phobius"/>
    </source>
</evidence>
<dbReference type="InterPro" id="IPR050307">
    <property type="entry name" value="Sterol_Desaturase_Related"/>
</dbReference>
<keyword evidence="8" id="KW-1185">Reference proteome</keyword>
<evidence type="ECO:0000313" key="7">
    <source>
        <dbReference type="EMBL" id="KAG2187977.1"/>
    </source>
</evidence>
<evidence type="ECO:0000256" key="4">
    <source>
        <dbReference type="ARBA" id="ARBA00023136"/>
    </source>
</evidence>
<comment type="subcellular location">
    <subcellularLocation>
        <location evidence="1">Membrane</location>
    </subcellularLocation>
</comment>
<dbReference type="GO" id="GO:0016020">
    <property type="term" value="C:membrane"/>
    <property type="evidence" value="ECO:0007669"/>
    <property type="project" value="UniProtKB-SubCell"/>
</dbReference>
<dbReference type="AlphaFoldDB" id="A0A8H7Q8I4"/>
<reference evidence="7" key="1">
    <citation type="submission" date="2020-12" db="EMBL/GenBank/DDBJ databases">
        <title>Metabolic potential, ecology and presence of endohyphal bacteria is reflected in genomic diversity of Mucoromycotina.</title>
        <authorList>
            <person name="Muszewska A."/>
            <person name="Okrasinska A."/>
            <person name="Steczkiewicz K."/>
            <person name="Drgas O."/>
            <person name="Orlowska M."/>
            <person name="Perlinska-Lenart U."/>
            <person name="Aleksandrzak-Piekarczyk T."/>
            <person name="Szatraj K."/>
            <person name="Zielenkiewicz U."/>
            <person name="Pilsyk S."/>
            <person name="Malc E."/>
            <person name="Mieczkowski P."/>
            <person name="Kruszewska J.S."/>
            <person name="Biernat P."/>
            <person name="Pawlowska J."/>
        </authorList>
    </citation>
    <scope>NUCLEOTIDE SEQUENCE</scope>
    <source>
        <strain evidence="7">WA0000051536</strain>
    </source>
</reference>
<dbReference type="GO" id="GO:0016491">
    <property type="term" value="F:oxidoreductase activity"/>
    <property type="evidence" value="ECO:0007669"/>
    <property type="project" value="InterPro"/>
</dbReference>
<evidence type="ECO:0000256" key="3">
    <source>
        <dbReference type="ARBA" id="ARBA00022989"/>
    </source>
</evidence>
<proteinExistence type="predicted"/>
<dbReference type="PANTHER" id="PTHR11863">
    <property type="entry name" value="STEROL DESATURASE"/>
    <property type="match status" value="1"/>
</dbReference>
<comment type="caution">
    <text evidence="7">The sequence shown here is derived from an EMBL/GenBank/DDBJ whole genome shotgun (WGS) entry which is preliminary data.</text>
</comment>